<dbReference type="NCBIfam" id="NF002060">
    <property type="entry name" value="PRK00892.1"/>
    <property type="match status" value="1"/>
</dbReference>
<dbReference type="Pfam" id="PF14602">
    <property type="entry name" value="Hexapep_2"/>
    <property type="match status" value="1"/>
</dbReference>
<keyword evidence="6 7" id="KW-0012">Acyltransferase</keyword>
<dbReference type="GO" id="GO:0016020">
    <property type="term" value="C:membrane"/>
    <property type="evidence" value="ECO:0007669"/>
    <property type="project" value="GOC"/>
</dbReference>
<dbReference type="Proteomes" id="UP000190102">
    <property type="component" value="Unassembled WGS sequence"/>
</dbReference>
<proteinExistence type="inferred from homology"/>
<evidence type="ECO:0000256" key="4">
    <source>
        <dbReference type="ARBA" id="ARBA00022737"/>
    </source>
</evidence>
<dbReference type="GO" id="GO:0016410">
    <property type="term" value="F:N-acyltransferase activity"/>
    <property type="evidence" value="ECO:0007669"/>
    <property type="project" value="InterPro"/>
</dbReference>
<dbReference type="SUPFAM" id="SSF51161">
    <property type="entry name" value="Trimeric LpxA-like enzymes"/>
    <property type="match status" value="1"/>
</dbReference>
<dbReference type="InterPro" id="IPR001451">
    <property type="entry name" value="Hexapep"/>
</dbReference>
<dbReference type="NCBIfam" id="TIGR01853">
    <property type="entry name" value="lipid_A_lpxD"/>
    <property type="match status" value="1"/>
</dbReference>
<evidence type="ECO:0000259" key="8">
    <source>
        <dbReference type="Pfam" id="PF04613"/>
    </source>
</evidence>
<keyword evidence="1 7" id="KW-0444">Lipid biosynthesis</keyword>
<dbReference type="EC" id="2.3.1.191" evidence="7"/>
<keyword evidence="2 7" id="KW-0441">Lipid A biosynthesis</keyword>
<keyword evidence="10" id="KW-1185">Reference proteome</keyword>
<dbReference type="InterPro" id="IPR020573">
    <property type="entry name" value="UDP_GlcNAc_AcTrfase_non-rep"/>
</dbReference>
<dbReference type="OrthoDB" id="9784739at2"/>
<evidence type="ECO:0000313" key="9">
    <source>
        <dbReference type="EMBL" id="SKA10644.1"/>
    </source>
</evidence>
<comment type="catalytic activity">
    <reaction evidence="7">
        <text>a UDP-3-O-[(3R)-3-hydroxyacyl]-alpha-D-glucosamine + a (3R)-hydroxyacyl-[ACP] = a UDP-2-N,3-O-bis[(3R)-3-hydroxyacyl]-alpha-D-glucosamine + holo-[ACP] + H(+)</text>
        <dbReference type="Rhea" id="RHEA:53836"/>
        <dbReference type="Rhea" id="RHEA-COMP:9685"/>
        <dbReference type="Rhea" id="RHEA-COMP:9945"/>
        <dbReference type="ChEBI" id="CHEBI:15378"/>
        <dbReference type="ChEBI" id="CHEBI:64479"/>
        <dbReference type="ChEBI" id="CHEBI:78827"/>
        <dbReference type="ChEBI" id="CHEBI:137740"/>
        <dbReference type="ChEBI" id="CHEBI:137748"/>
        <dbReference type="EC" id="2.3.1.191"/>
    </reaction>
</comment>
<dbReference type="RefSeq" id="WP_078790907.1">
    <property type="nucleotide sequence ID" value="NZ_FUWR01000017.1"/>
</dbReference>
<evidence type="ECO:0000256" key="5">
    <source>
        <dbReference type="ARBA" id="ARBA00023098"/>
    </source>
</evidence>
<protein>
    <recommendedName>
        <fullName evidence="7">UDP-3-O-acylglucosamine N-acyltransferase</fullName>
        <ecNumber evidence="7">2.3.1.191</ecNumber>
    </recommendedName>
</protein>
<accession>A0A1T4R3L6</accession>
<dbReference type="Gene3D" id="3.40.1390.10">
    <property type="entry name" value="MurE/MurF, N-terminal domain"/>
    <property type="match status" value="1"/>
</dbReference>
<keyword evidence="5 7" id="KW-0443">Lipid metabolism</keyword>
<comment type="similarity">
    <text evidence="7">Belongs to the transferase hexapeptide repeat family. LpxD subfamily.</text>
</comment>
<keyword evidence="4 7" id="KW-0677">Repeat</keyword>
<dbReference type="PANTHER" id="PTHR43378">
    <property type="entry name" value="UDP-3-O-ACYLGLUCOSAMINE N-ACYLTRANSFERASE"/>
    <property type="match status" value="1"/>
</dbReference>
<evidence type="ECO:0000256" key="6">
    <source>
        <dbReference type="ARBA" id="ARBA00023315"/>
    </source>
</evidence>
<dbReference type="PANTHER" id="PTHR43378:SF2">
    <property type="entry name" value="UDP-3-O-ACYLGLUCOSAMINE N-ACYLTRANSFERASE 1, MITOCHONDRIAL-RELATED"/>
    <property type="match status" value="1"/>
</dbReference>
<comment type="pathway">
    <text evidence="7">Bacterial outer membrane biogenesis; LPS lipid A biosynthesis.</text>
</comment>
<dbReference type="Pfam" id="PF00132">
    <property type="entry name" value="Hexapep"/>
    <property type="match status" value="1"/>
</dbReference>
<evidence type="ECO:0000313" key="10">
    <source>
        <dbReference type="Proteomes" id="UP000190102"/>
    </source>
</evidence>
<dbReference type="EMBL" id="FUWR01000017">
    <property type="protein sequence ID" value="SKA10644.1"/>
    <property type="molecule type" value="Genomic_DNA"/>
</dbReference>
<dbReference type="UniPathway" id="UPA00973"/>
<dbReference type="STRING" id="115783.SAMN02745119_02663"/>
<comment type="function">
    <text evidence="7">Catalyzes the N-acylation of UDP-3-O-acylglucosamine using 3-hydroxyacyl-ACP as the acyl donor. Is involved in the biosynthesis of lipid A, a phosphorylated glycolipid that anchors the lipopolysaccharide to the outer membrane of the cell.</text>
</comment>
<dbReference type="GO" id="GO:0103118">
    <property type="term" value="F:UDP-3-O-[(3R)-3-hydroxyacyl]-glucosamine N-acyltransferase activity"/>
    <property type="evidence" value="ECO:0007669"/>
    <property type="project" value="UniProtKB-EC"/>
</dbReference>
<dbReference type="Gene3D" id="2.160.10.10">
    <property type="entry name" value="Hexapeptide repeat proteins"/>
    <property type="match status" value="1"/>
</dbReference>
<evidence type="ECO:0000256" key="7">
    <source>
        <dbReference type="HAMAP-Rule" id="MF_00523"/>
    </source>
</evidence>
<reference evidence="10" key="1">
    <citation type="submission" date="2017-02" db="EMBL/GenBank/DDBJ databases">
        <authorList>
            <person name="Varghese N."/>
            <person name="Submissions S."/>
        </authorList>
    </citation>
    <scope>NUCLEOTIDE SEQUENCE [LARGE SCALE GENOMIC DNA]</scope>
    <source>
        <strain evidence="10">ATCC BAA-34</strain>
    </source>
</reference>
<feature type="domain" description="UDP-3-O-[3-hydroxymyristoyl] glucosamine N-acyltransferase non-repeat region" evidence="8">
    <location>
        <begin position="23"/>
        <end position="88"/>
    </location>
</feature>
<dbReference type="Pfam" id="PF04613">
    <property type="entry name" value="LpxD"/>
    <property type="match status" value="1"/>
</dbReference>
<keyword evidence="3 7" id="KW-0808">Transferase</keyword>
<evidence type="ECO:0000256" key="3">
    <source>
        <dbReference type="ARBA" id="ARBA00022679"/>
    </source>
</evidence>
<dbReference type="HAMAP" id="MF_00523">
    <property type="entry name" value="LpxD"/>
    <property type="match status" value="1"/>
</dbReference>
<dbReference type="AlphaFoldDB" id="A0A1T4R3L6"/>
<sequence length="345" mass="36088">MLTKTLQELADHLGGTVRGDGTVKINGLAPLEGAAPDKVTFLANPKYAAKVADTKAGGVLMAPGGESYGRNVIELANPYLGFAKLLTLFYTQPHPALGVMPEAVVGTNVVLGEDISVYPGAVVGNNVVIGDRVVIHPGAVIYDGVVIGDDCVIHANAVIREHCRLGKRCKLQPGAVVGSDGFGYAPDGSSYYPIPQIGIVVLEDDVEIGANATVDRAALEVTLIRRGTKLDNLVQVAHNCQIGEDCMIVSQVGIAGSSKIGNHVTLAGQVGVVGHVTIGDNVIVGAQAGVPGSLEGNAYYSGSPAMPHKEWLKTMGALPKLPEMRKKMNEYEKRLAALEARLAKE</sequence>
<dbReference type="InterPro" id="IPR011004">
    <property type="entry name" value="Trimer_LpxA-like_sf"/>
</dbReference>
<feature type="active site" description="Proton acceptor" evidence="7">
    <location>
        <position position="238"/>
    </location>
</feature>
<dbReference type="InterPro" id="IPR007691">
    <property type="entry name" value="LpxD"/>
</dbReference>
<evidence type="ECO:0000256" key="1">
    <source>
        <dbReference type="ARBA" id="ARBA00022516"/>
    </source>
</evidence>
<evidence type="ECO:0000256" key="2">
    <source>
        <dbReference type="ARBA" id="ARBA00022556"/>
    </source>
</evidence>
<comment type="subunit">
    <text evidence="7">Homotrimer.</text>
</comment>
<dbReference type="CDD" id="cd03352">
    <property type="entry name" value="LbH_LpxD"/>
    <property type="match status" value="1"/>
</dbReference>
<name>A0A1T4R3L6_9BACT</name>
<gene>
    <name evidence="7" type="primary">lpxD</name>
    <name evidence="9" type="ORF">SAMN02745119_02663</name>
</gene>
<dbReference type="GO" id="GO:0009245">
    <property type="term" value="P:lipid A biosynthetic process"/>
    <property type="evidence" value="ECO:0007669"/>
    <property type="project" value="UniProtKB-UniRule"/>
</dbReference>
<organism evidence="9 10">
    <name type="scientific">Trichlorobacter thiogenes</name>
    <dbReference type="NCBI Taxonomy" id="115783"/>
    <lineage>
        <taxon>Bacteria</taxon>
        <taxon>Pseudomonadati</taxon>
        <taxon>Thermodesulfobacteriota</taxon>
        <taxon>Desulfuromonadia</taxon>
        <taxon>Geobacterales</taxon>
        <taxon>Geobacteraceae</taxon>
        <taxon>Trichlorobacter</taxon>
    </lineage>
</organism>